<dbReference type="AlphaFoldDB" id="A0A9P5YMJ9"/>
<accession>A0A9P5YMJ9</accession>
<sequence>MWILAGDYRCIGVGCSTLLGHDGYKRTELERDALRDVLTRNLKAGYKTQLCVDIKLVCAFEFYWPSEIS</sequence>
<comment type="caution">
    <text evidence="1">The sequence shown here is derived from an EMBL/GenBank/DDBJ whole genome shotgun (WGS) entry which is preliminary data.</text>
</comment>
<reference evidence="1" key="1">
    <citation type="submission" date="2020-11" db="EMBL/GenBank/DDBJ databases">
        <authorList>
            <consortium name="DOE Joint Genome Institute"/>
            <person name="Ahrendt S."/>
            <person name="Riley R."/>
            <person name="Andreopoulos W."/>
            <person name="Labutti K."/>
            <person name="Pangilinan J."/>
            <person name="Ruiz-Duenas F.J."/>
            <person name="Barrasa J.M."/>
            <person name="Sanchez-Garcia M."/>
            <person name="Camarero S."/>
            <person name="Miyauchi S."/>
            <person name="Serrano A."/>
            <person name="Linde D."/>
            <person name="Babiker R."/>
            <person name="Drula E."/>
            <person name="Ayuso-Fernandez I."/>
            <person name="Pacheco R."/>
            <person name="Padilla G."/>
            <person name="Ferreira P."/>
            <person name="Barriuso J."/>
            <person name="Kellner H."/>
            <person name="Castanera R."/>
            <person name="Alfaro M."/>
            <person name="Ramirez L."/>
            <person name="Pisabarro A.G."/>
            <person name="Kuo A."/>
            <person name="Tritt A."/>
            <person name="Lipzen A."/>
            <person name="He G."/>
            <person name="Yan M."/>
            <person name="Ng V."/>
            <person name="Cullen D."/>
            <person name="Martin F."/>
            <person name="Rosso M.-N."/>
            <person name="Henrissat B."/>
            <person name="Hibbett D."/>
            <person name="Martinez A.T."/>
            <person name="Grigoriev I.V."/>
        </authorList>
    </citation>
    <scope>NUCLEOTIDE SEQUENCE</scope>
    <source>
        <strain evidence="1">CIRM-BRFM 674</strain>
    </source>
</reference>
<name>A0A9P5YMJ9_9AGAR</name>
<proteinExistence type="predicted"/>
<evidence type="ECO:0000313" key="2">
    <source>
        <dbReference type="Proteomes" id="UP000807469"/>
    </source>
</evidence>
<gene>
    <name evidence="1" type="ORF">BDN70DRAFT_888969</name>
</gene>
<keyword evidence="2" id="KW-1185">Reference proteome</keyword>
<organism evidence="1 2">
    <name type="scientific">Pholiota conissans</name>
    <dbReference type="NCBI Taxonomy" id="109636"/>
    <lineage>
        <taxon>Eukaryota</taxon>
        <taxon>Fungi</taxon>
        <taxon>Dikarya</taxon>
        <taxon>Basidiomycota</taxon>
        <taxon>Agaricomycotina</taxon>
        <taxon>Agaricomycetes</taxon>
        <taxon>Agaricomycetidae</taxon>
        <taxon>Agaricales</taxon>
        <taxon>Agaricineae</taxon>
        <taxon>Strophariaceae</taxon>
        <taxon>Pholiota</taxon>
    </lineage>
</organism>
<dbReference type="Proteomes" id="UP000807469">
    <property type="component" value="Unassembled WGS sequence"/>
</dbReference>
<dbReference type="EMBL" id="MU155931">
    <property type="protein sequence ID" value="KAF9470566.1"/>
    <property type="molecule type" value="Genomic_DNA"/>
</dbReference>
<protein>
    <submittedName>
        <fullName evidence="1">Uncharacterized protein</fullName>
    </submittedName>
</protein>
<evidence type="ECO:0000313" key="1">
    <source>
        <dbReference type="EMBL" id="KAF9470566.1"/>
    </source>
</evidence>